<feature type="transmembrane region" description="Helical" evidence="7">
    <location>
        <begin position="330"/>
        <end position="347"/>
    </location>
</feature>
<feature type="transmembrane region" description="Helical" evidence="7">
    <location>
        <begin position="305"/>
        <end position="324"/>
    </location>
</feature>
<dbReference type="AlphaFoldDB" id="A8X9L8"/>
<feature type="transmembrane region" description="Helical" evidence="7">
    <location>
        <begin position="736"/>
        <end position="756"/>
    </location>
</feature>
<dbReference type="InterPro" id="IPR002549">
    <property type="entry name" value="AI-2E-like"/>
</dbReference>
<feature type="transmembrane region" description="Helical" evidence="7">
    <location>
        <begin position="407"/>
        <end position="432"/>
    </location>
</feature>
<dbReference type="FunCoup" id="A8X9L8">
    <property type="interactions" value="2869"/>
</dbReference>
<dbReference type="eggNOG" id="KOG2365">
    <property type="taxonomic scope" value="Eukaryota"/>
</dbReference>
<dbReference type="PANTHER" id="PTHR21716">
    <property type="entry name" value="TRANSMEMBRANE PROTEIN"/>
    <property type="match status" value="1"/>
</dbReference>
<feature type="transmembrane region" description="Helical" evidence="7">
    <location>
        <begin position="797"/>
        <end position="816"/>
    </location>
</feature>
<feature type="compositionally biased region" description="Polar residues" evidence="6">
    <location>
        <begin position="258"/>
        <end position="269"/>
    </location>
</feature>
<feature type="transmembrane region" description="Helical" evidence="7">
    <location>
        <begin position="578"/>
        <end position="598"/>
    </location>
</feature>
<evidence type="ECO:0000256" key="6">
    <source>
        <dbReference type="SAM" id="MobiDB-lite"/>
    </source>
</evidence>
<feature type="transmembrane region" description="Helical" evidence="7">
    <location>
        <begin position="762"/>
        <end position="785"/>
    </location>
</feature>
<dbReference type="RefSeq" id="XP_045094109.1">
    <property type="nucleotide sequence ID" value="XM_045244131.1"/>
</dbReference>
<evidence type="ECO:0000256" key="4">
    <source>
        <dbReference type="ARBA" id="ARBA00022989"/>
    </source>
</evidence>
<evidence type="ECO:0000313" key="9">
    <source>
        <dbReference type="Proteomes" id="UP000008549"/>
    </source>
</evidence>
<reference evidence="8 9" key="2">
    <citation type="journal article" date="2011" name="PLoS Genet.">
        <title>Caenorhabditis briggsae recombinant inbred line genotypes reveal inter-strain incompatibility and the evolution of recombination.</title>
        <authorList>
            <person name="Ross J.A."/>
            <person name="Koboldt D.C."/>
            <person name="Staisch J.E."/>
            <person name="Chamberlin H.M."/>
            <person name="Gupta B.P."/>
            <person name="Miller R.D."/>
            <person name="Baird S.E."/>
            <person name="Haag E.S."/>
        </authorList>
    </citation>
    <scope>NUCLEOTIDE SEQUENCE [LARGE SCALE GENOMIC DNA]</scope>
    <source>
        <strain evidence="8 9">AF16</strain>
    </source>
</reference>
<evidence type="ECO:0000256" key="7">
    <source>
        <dbReference type="SAM" id="Phobius"/>
    </source>
</evidence>
<feature type="transmembrane region" description="Helical" evidence="7">
    <location>
        <begin position="705"/>
        <end position="729"/>
    </location>
</feature>
<dbReference type="WormBase" id="CBG09778">
    <property type="protein sequence ID" value="CBP16646"/>
    <property type="gene ID" value="WBGene00031301"/>
</dbReference>
<proteinExistence type="inferred from homology"/>
<gene>
    <name evidence="8 10" type="ORF">CBG09778</name>
    <name evidence="8" type="ORF">CBG_09778</name>
</gene>
<dbReference type="PANTHER" id="PTHR21716:SF4">
    <property type="entry name" value="TRANSMEMBRANE PROTEIN 245"/>
    <property type="match status" value="1"/>
</dbReference>
<evidence type="ECO:0000256" key="5">
    <source>
        <dbReference type="ARBA" id="ARBA00023136"/>
    </source>
</evidence>
<sequence length="839" mass="93495">MSSEGGTAVIQRYFGGGDSEQRTALQFAFYNVLLFVLLGVALCGLFALYNMMYMFLSPMLWAVLVGTVLFPFKKKVTDIVQNLLLDWLRHLQDTNQTLAKAVITLPFTGFKKVSDTIYKTFASPNGAIIALAYAALKVLSYERTFMYVISWIGRLYGYLDSFIVFFARPWVLPLIVVYFCCYAAWIYVQDPKQINKKLARSFSLPIWIYVISYASLYFGPLRACVFGVSAAVLGLLSAGVIGSQRSSEAEEKPKEETSSVNQDESSSLLPPNVEKILESAKEKLDATEKSLLENSMLSTSTVDEAITGDWLIRCVFGLCALLWVVRHDGALILIAIPFVLAVLSRVAEQLGITAAVNNFLDNSWQKIAPSVMKVVEITVAGPLRQFVKMLFSSDKYIVESLYDKMDVLSSVIVMALLAFSAILAVFFVGFQLHGETVHLVRLTSNVVNSRPDWLAAAMDYTEDQLEENNIDIDDYVQQAYEQGRTWLASNVRSLANAKDTKRADMLEEQVKQVVDKLYHLWEDRNNNMTVAVNQTSRGDVWQQLKGVTDLAALKDELTLIVKENLDTLMGVAQSVGSILAVNVSIFSSLLVSFAGIILSFGMELLNTFIELIVFLTMVYYLLSASRTRWLPLQWASDLSAVTANDETINRTRHFVSFRSYPFTFIFFSSGVFILSAKMAVFYGLYTYFVHSLFDLNIVFVPSMAATLFAAIPIMPPYIVAIFGIVELWLVRGEGAAALVFTLASFAPVMFADATFYKEVKGSHPYVTGLAIIGGMYWLGLQVYYARKSKKATLNFQGAIIGPIILCLCLVLVNVYLQHVKPSALYTPAPTPRNIKLSST</sequence>
<feature type="transmembrane region" description="Helical" evidence="7">
    <location>
        <begin position="55"/>
        <end position="72"/>
    </location>
</feature>
<organism evidence="8 9">
    <name type="scientific">Caenorhabditis briggsae</name>
    <dbReference type="NCBI Taxonomy" id="6238"/>
    <lineage>
        <taxon>Eukaryota</taxon>
        <taxon>Metazoa</taxon>
        <taxon>Ecdysozoa</taxon>
        <taxon>Nematoda</taxon>
        <taxon>Chromadorea</taxon>
        <taxon>Rhabditida</taxon>
        <taxon>Rhabditina</taxon>
        <taxon>Rhabditomorpha</taxon>
        <taxon>Rhabditoidea</taxon>
        <taxon>Rhabditidae</taxon>
        <taxon>Peloderinae</taxon>
        <taxon>Caenorhabditis</taxon>
    </lineage>
</organism>
<dbReference type="HOGENOM" id="CLU_005960_0_0_1"/>
<comment type="subcellular location">
    <subcellularLocation>
        <location evidence="1">Membrane</location>
        <topology evidence="1">Multi-pass membrane protein</topology>
    </subcellularLocation>
</comment>
<feature type="transmembrane region" description="Helical" evidence="7">
    <location>
        <begin position="604"/>
        <end position="622"/>
    </location>
</feature>
<comment type="similarity">
    <text evidence="2">Belongs to the autoinducer-2 exporter (AI-2E) (TC 2.A.86) family.</text>
</comment>
<accession>A8X9L8</accession>
<keyword evidence="4 7" id="KW-1133">Transmembrane helix</keyword>
<evidence type="ECO:0000256" key="1">
    <source>
        <dbReference type="ARBA" id="ARBA00004141"/>
    </source>
</evidence>
<name>A8X9L8_CAEBR</name>
<feature type="transmembrane region" description="Helical" evidence="7">
    <location>
        <begin position="27"/>
        <end position="49"/>
    </location>
</feature>
<dbReference type="Proteomes" id="UP000008549">
    <property type="component" value="Unassembled WGS sequence"/>
</dbReference>
<reference evidence="8 9" key="1">
    <citation type="journal article" date="2003" name="PLoS Biol.">
        <title>The genome sequence of Caenorhabditis briggsae: a platform for comparative genomics.</title>
        <authorList>
            <person name="Stein L.D."/>
            <person name="Bao Z."/>
            <person name="Blasiar D."/>
            <person name="Blumenthal T."/>
            <person name="Brent M.R."/>
            <person name="Chen N."/>
            <person name="Chinwalla A."/>
            <person name="Clarke L."/>
            <person name="Clee C."/>
            <person name="Coghlan A."/>
            <person name="Coulson A."/>
            <person name="D'Eustachio P."/>
            <person name="Fitch D.H."/>
            <person name="Fulton L.A."/>
            <person name="Fulton R.E."/>
            <person name="Griffiths-Jones S."/>
            <person name="Harris T.W."/>
            <person name="Hillier L.W."/>
            <person name="Kamath R."/>
            <person name="Kuwabara P.E."/>
            <person name="Mardis E.R."/>
            <person name="Marra M.A."/>
            <person name="Miner T.L."/>
            <person name="Minx P."/>
            <person name="Mullikin J.C."/>
            <person name="Plumb R.W."/>
            <person name="Rogers J."/>
            <person name="Schein J.E."/>
            <person name="Sohrmann M."/>
            <person name="Spieth J."/>
            <person name="Stajich J.E."/>
            <person name="Wei C."/>
            <person name="Willey D."/>
            <person name="Wilson R.K."/>
            <person name="Durbin R."/>
            <person name="Waterston R.H."/>
        </authorList>
    </citation>
    <scope>NUCLEOTIDE SEQUENCE [LARGE SCALE GENOMIC DNA]</scope>
    <source>
        <strain evidence="8 9">AF16</strain>
    </source>
</reference>
<dbReference type="GeneID" id="8583478"/>
<dbReference type="EMBL" id="HE601459">
    <property type="protein sequence ID" value="CAP29333.2"/>
    <property type="molecule type" value="Genomic_DNA"/>
</dbReference>
<evidence type="ECO:0000256" key="2">
    <source>
        <dbReference type="ARBA" id="ARBA00009773"/>
    </source>
</evidence>
<keyword evidence="9" id="KW-1185">Reference proteome</keyword>
<dbReference type="InParanoid" id="A8X9L8"/>
<evidence type="ECO:0000256" key="3">
    <source>
        <dbReference type="ARBA" id="ARBA00022692"/>
    </source>
</evidence>
<feature type="transmembrane region" description="Helical" evidence="7">
    <location>
        <begin position="200"/>
        <end position="219"/>
    </location>
</feature>
<evidence type="ECO:0000313" key="8">
    <source>
        <dbReference type="EMBL" id="CAP29333.2"/>
    </source>
</evidence>
<feature type="compositionally biased region" description="Basic and acidic residues" evidence="6">
    <location>
        <begin position="247"/>
        <end position="257"/>
    </location>
</feature>
<dbReference type="CTD" id="8583478"/>
<dbReference type="KEGG" id="cbr:CBG_09778"/>
<dbReference type="GO" id="GO:0016020">
    <property type="term" value="C:membrane"/>
    <property type="evidence" value="ECO:0007669"/>
    <property type="project" value="UniProtKB-SubCell"/>
</dbReference>
<protein>
    <submittedName>
        <fullName evidence="8">Protein CBG09778</fullName>
    </submittedName>
</protein>
<dbReference type="OMA" id="MYMFLTP"/>
<feature type="transmembrane region" description="Helical" evidence="7">
    <location>
        <begin position="660"/>
        <end position="685"/>
    </location>
</feature>
<feature type="region of interest" description="Disordered" evidence="6">
    <location>
        <begin position="246"/>
        <end position="269"/>
    </location>
</feature>
<evidence type="ECO:0000313" key="10">
    <source>
        <dbReference type="WormBase" id="CBG09778"/>
    </source>
</evidence>
<keyword evidence="3 7" id="KW-0812">Transmembrane</keyword>
<feature type="transmembrane region" description="Helical" evidence="7">
    <location>
        <begin position="170"/>
        <end position="188"/>
    </location>
</feature>
<keyword evidence="5 7" id="KW-0472">Membrane</keyword>